<keyword evidence="3" id="KW-0732">Signal</keyword>
<proteinExistence type="predicted"/>
<evidence type="ECO:0000313" key="5">
    <source>
        <dbReference type="Proteomes" id="UP001566132"/>
    </source>
</evidence>
<protein>
    <submittedName>
        <fullName evidence="4">Uncharacterized protein</fullName>
    </submittedName>
</protein>
<evidence type="ECO:0000256" key="3">
    <source>
        <dbReference type="SAM" id="SignalP"/>
    </source>
</evidence>
<feature type="region of interest" description="Disordered" evidence="2">
    <location>
        <begin position="541"/>
        <end position="563"/>
    </location>
</feature>
<feature type="signal peptide" evidence="3">
    <location>
        <begin position="1"/>
        <end position="21"/>
    </location>
</feature>
<dbReference type="PANTHER" id="PTHR39960">
    <property type="entry name" value="LD34147P"/>
    <property type="match status" value="1"/>
</dbReference>
<dbReference type="AlphaFoldDB" id="A0ABD1EKJ6"/>
<reference evidence="4 5" key="1">
    <citation type="submission" date="2024-05" db="EMBL/GenBank/DDBJ databases">
        <title>Genetic variation in Jamaican populations of the coffee berry borer (Hypothenemus hampei).</title>
        <authorList>
            <person name="Errbii M."/>
            <person name="Myrie A."/>
        </authorList>
    </citation>
    <scope>NUCLEOTIDE SEQUENCE [LARGE SCALE GENOMIC DNA]</scope>
    <source>
        <strain evidence="4">JA-Hopewell-2020-01-JO</strain>
        <tissue evidence="4">Whole body</tissue>
    </source>
</reference>
<keyword evidence="1" id="KW-0175">Coiled coil</keyword>
<dbReference type="Proteomes" id="UP001566132">
    <property type="component" value="Unassembled WGS sequence"/>
</dbReference>
<evidence type="ECO:0000313" key="4">
    <source>
        <dbReference type="EMBL" id="KAL1494483.1"/>
    </source>
</evidence>
<gene>
    <name evidence="4" type="ORF">ABEB36_010075</name>
</gene>
<dbReference type="PANTHER" id="PTHR39960:SF1">
    <property type="entry name" value="LD34147P"/>
    <property type="match status" value="1"/>
</dbReference>
<organism evidence="4 5">
    <name type="scientific">Hypothenemus hampei</name>
    <name type="common">Coffee berry borer</name>
    <dbReference type="NCBI Taxonomy" id="57062"/>
    <lineage>
        <taxon>Eukaryota</taxon>
        <taxon>Metazoa</taxon>
        <taxon>Ecdysozoa</taxon>
        <taxon>Arthropoda</taxon>
        <taxon>Hexapoda</taxon>
        <taxon>Insecta</taxon>
        <taxon>Pterygota</taxon>
        <taxon>Neoptera</taxon>
        <taxon>Endopterygota</taxon>
        <taxon>Coleoptera</taxon>
        <taxon>Polyphaga</taxon>
        <taxon>Cucujiformia</taxon>
        <taxon>Curculionidae</taxon>
        <taxon>Scolytinae</taxon>
        <taxon>Hypothenemus</taxon>
    </lineage>
</organism>
<keyword evidence="5" id="KW-1185">Reference proteome</keyword>
<dbReference type="EMBL" id="JBDJPC010000007">
    <property type="protein sequence ID" value="KAL1494483.1"/>
    <property type="molecule type" value="Genomic_DNA"/>
</dbReference>
<sequence>MHLVQTKTIIILCLCYVKIEALVTTEDIRQAIIQMVNVARNIDDKLERHEFREKQLGEQLKKGLINIDKRIKMLDPLKGAANRMDERLAAVETILLQKDKEDRERQLQQQQIYEVVLDIQKRLPDLINQIGQDLTQKILMSTPPAAISEPVMSKKDLASIEQKVVEKMDNVALTVRNVEEELTKIRRENLNSINDINNKSSENLEKVKRQLDNSENLLAKYENKLAEYNNRIPTTNVNNLDKEHINQWKEEIFRALDIQKMQVNEITNNLKLLQNHVVYLPQKTDLELIQNLTLTKLEEIKHQVPNQGALGPLGNVEETLKDIRGEASRNHEVVKSSFNELTEITSHLTESFSNNYDNIRKEIQNLGKMEQIILQTSESVLDTKRRLEYGVHQILAEVEKQMKAGSADINQGISEKFEAFELSILDEEYGALHNLTSKIQEEIGRVWRQIGIMHQQMSTSTDTLNKLQNQTDAYVNGSLDVMDNMKGKVSQITGRMTEVDENLNFLLGKLSLLSQEFNRIKSGLGSTLDEIRSSFQKVQEKIKDKGPGPHKISSNEILDDLPK</sequence>
<accession>A0ABD1EKJ6</accession>
<evidence type="ECO:0000256" key="1">
    <source>
        <dbReference type="SAM" id="Coils"/>
    </source>
</evidence>
<comment type="caution">
    <text evidence="4">The sequence shown here is derived from an EMBL/GenBank/DDBJ whole genome shotgun (WGS) entry which is preliminary data.</text>
</comment>
<feature type="coiled-coil region" evidence="1">
    <location>
        <begin position="168"/>
        <end position="276"/>
    </location>
</feature>
<evidence type="ECO:0000256" key="2">
    <source>
        <dbReference type="SAM" id="MobiDB-lite"/>
    </source>
</evidence>
<name>A0ABD1EKJ6_HYPHA</name>
<feature type="chain" id="PRO_5044840548" evidence="3">
    <location>
        <begin position="22"/>
        <end position="563"/>
    </location>
</feature>